<evidence type="ECO:0008006" key="4">
    <source>
        <dbReference type="Google" id="ProtNLM"/>
    </source>
</evidence>
<feature type="signal peptide" evidence="1">
    <location>
        <begin position="1"/>
        <end position="22"/>
    </location>
</feature>
<evidence type="ECO:0000256" key="1">
    <source>
        <dbReference type="SAM" id="SignalP"/>
    </source>
</evidence>
<protein>
    <recommendedName>
        <fullName evidence="4">Lipoprotein</fullName>
    </recommendedName>
</protein>
<evidence type="ECO:0000313" key="2">
    <source>
        <dbReference type="EMBL" id="GIL38952.1"/>
    </source>
</evidence>
<evidence type="ECO:0000313" key="3">
    <source>
        <dbReference type="Proteomes" id="UP000681075"/>
    </source>
</evidence>
<dbReference type="RefSeq" id="WP_420242052.1">
    <property type="nucleotide sequence ID" value="NZ_BOPV01000001.1"/>
</dbReference>
<dbReference type="PROSITE" id="PS51257">
    <property type="entry name" value="PROKAR_LIPOPROTEIN"/>
    <property type="match status" value="1"/>
</dbReference>
<dbReference type="EMBL" id="BOPV01000001">
    <property type="protein sequence ID" value="GIL38952.1"/>
    <property type="molecule type" value="Genomic_DNA"/>
</dbReference>
<comment type="caution">
    <text evidence="2">The sequence shown here is derived from an EMBL/GenBank/DDBJ whole genome shotgun (WGS) entry which is preliminary data.</text>
</comment>
<keyword evidence="1" id="KW-0732">Signal</keyword>
<name>A0A8S8XA58_9PROT</name>
<proteinExistence type="predicted"/>
<dbReference type="Proteomes" id="UP000681075">
    <property type="component" value="Unassembled WGS sequence"/>
</dbReference>
<keyword evidence="3" id="KW-1185">Reference proteome</keyword>
<feature type="chain" id="PRO_5035916376" description="Lipoprotein" evidence="1">
    <location>
        <begin position="23"/>
        <end position="150"/>
    </location>
</feature>
<accession>A0A8S8XA58</accession>
<gene>
    <name evidence="2" type="ORF">TMPK1_11890</name>
</gene>
<dbReference type="AlphaFoldDB" id="A0A8S8XA58"/>
<organism evidence="2 3">
    <name type="scientific">Roseiterribacter gracilis</name>
    <dbReference type="NCBI Taxonomy" id="2812848"/>
    <lineage>
        <taxon>Bacteria</taxon>
        <taxon>Pseudomonadati</taxon>
        <taxon>Pseudomonadota</taxon>
        <taxon>Alphaproteobacteria</taxon>
        <taxon>Rhodospirillales</taxon>
        <taxon>Roseiterribacteraceae</taxon>
        <taxon>Roseiterribacter</taxon>
    </lineage>
</organism>
<sequence>MRTVLIAASVLMLAGCSLQLGSAPNQPTGITTRTYDAFYPQPNVQVALLNAPPGMTEAQAGPFVAERMKGPTTYGITFTPPGKEAYGDQVATWNFTPADNGVRVEVVLTERGRRMVTAAGTAVSAEPVAITEAIRVLTQQLYAQIVQVRF</sequence>
<reference evidence="2" key="1">
    <citation type="submission" date="2021-02" db="EMBL/GenBank/DDBJ databases">
        <title>Genome sequence of Rhodospirillales sp. strain TMPK1 isolated from soil.</title>
        <authorList>
            <person name="Nakai R."/>
            <person name="Kusada H."/>
            <person name="Tamaki H."/>
        </authorList>
    </citation>
    <scope>NUCLEOTIDE SEQUENCE</scope>
    <source>
        <strain evidence="2">TMPK1</strain>
    </source>
</reference>